<evidence type="ECO:0000259" key="2">
    <source>
        <dbReference type="Pfam" id="PF02517"/>
    </source>
</evidence>
<gene>
    <name evidence="3" type="ORF">JKP34_02800</name>
</gene>
<proteinExistence type="predicted"/>
<dbReference type="InterPro" id="IPR003675">
    <property type="entry name" value="Rce1/LyrA-like_dom"/>
</dbReference>
<dbReference type="AlphaFoldDB" id="A0A937DIU0"/>
<dbReference type="GO" id="GO:0080120">
    <property type="term" value="P:CAAX-box protein maturation"/>
    <property type="evidence" value="ECO:0007669"/>
    <property type="project" value="UniProtKB-ARBA"/>
</dbReference>
<protein>
    <submittedName>
        <fullName evidence="3">CPBP family intramembrane metalloprotease</fullName>
    </submittedName>
</protein>
<keyword evidence="1" id="KW-0812">Transmembrane</keyword>
<evidence type="ECO:0000313" key="4">
    <source>
        <dbReference type="Proteomes" id="UP000642920"/>
    </source>
</evidence>
<sequence>MNKLKSTLLYIFTFILGYAFFVLPDIIFGVFKSLGGKQGINLLWMALFQFISVTLLVRWSLKKKGKSLQHIGLTKPQWKHILLGTLFGMVWWALQVLYIFPITEADFTYTLSHFDGSWSGAIFFLCLGVIGGGITEEIFNRGYTITGMKDLFENKKLGLIIATSFSILVFAIGHLPGNTLEWIDILVPTSVYTALYLITGRLTSSIFAHGVYNAGMIIYLQMQYVAV</sequence>
<keyword evidence="3" id="KW-0482">Metalloprotease</keyword>
<dbReference type="Pfam" id="PF02517">
    <property type="entry name" value="Rce1-like"/>
    <property type="match status" value="1"/>
</dbReference>
<keyword evidence="1" id="KW-1133">Transmembrane helix</keyword>
<comment type="caution">
    <text evidence="3">The sequence shown here is derived from an EMBL/GenBank/DDBJ whole genome shotgun (WGS) entry which is preliminary data.</text>
</comment>
<organism evidence="3 4">
    <name type="scientific">Marivirga atlantica</name>
    <dbReference type="NCBI Taxonomy" id="1548457"/>
    <lineage>
        <taxon>Bacteria</taxon>
        <taxon>Pseudomonadati</taxon>
        <taxon>Bacteroidota</taxon>
        <taxon>Cytophagia</taxon>
        <taxon>Cytophagales</taxon>
        <taxon>Marivirgaceae</taxon>
        <taxon>Marivirga</taxon>
    </lineage>
</organism>
<accession>A0A937DIU0</accession>
<reference evidence="3" key="1">
    <citation type="submission" date="2021-01" db="EMBL/GenBank/DDBJ databases">
        <title>Marivirga sp. nov., isolated from intertidal surface sediments.</title>
        <authorList>
            <person name="Zhang M."/>
        </authorList>
    </citation>
    <scope>NUCLEOTIDE SEQUENCE</scope>
    <source>
        <strain evidence="3">SM1354</strain>
    </source>
</reference>
<dbReference type="EMBL" id="JAERQG010000001">
    <property type="protein sequence ID" value="MBL0764164.1"/>
    <property type="molecule type" value="Genomic_DNA"/>
</dbReference>
<dbReference type="Proteomes" id="UP000642920">
    <property type="component" value="Unassembled WGS sequence"/>
</dbReference>
<dbReference type="GO" id="GO:0004175">
    <property type="term" value="F:endopeptidase activity"/>
    <property type="evidence" value="ECO:0007669"/>
    <property type="project" value="UniProtKB-ARBA"/>
</dbReference>
<dbReference type="GO" id="GO:0008237">
    <property type="term" value="F:metallopeptidase activity"/>
    <property type="evidence" value="ECO:0007669"/>
    <property type="project" value="UniProtKB-KW"/>
</dbReference>
<feature type="transmembrane region" description="Helical" evidence="1">
    <location>
        <begin position="120"/>
        <end position="139"/>
    </location>
</feature>
<feature type="domain" description="CAAX prenyl protease 2/Lysostaphin resistance protein A-like" evidence="2">
    <location>
        <begin position="120"/>
        <end position="214"/>
    </location>
</feature>
<name>A0A937DIU0_9BACT</name>
<feature type="transmembrane region" description="Helical" evidence="1">
    <location>
        <begin position="81"/>
        <end position="100"/>
    </location>
</feature>
<feature type="transmembrane region" description="Helical" evidence="1">
    <location>
        <begin position="42"/>
        <end position="61"/>
    </location>
</feature>
<keyword evidence="3" id="KW-0645">Protease</keyword>
<dbReference type="RefSeq" id="WP_201917483.1">
    <property type="nucleotide sequence ID" value="NZ_JAERQG010000001.1"/>
</dbReference>
<feature type="transmembrane region" description="Helical" evidence="1">
    <location>
        <begin position="159"/>
        <end position="176"/>
    </location>
</feature>
<evidence type="ECO:0000256" key="1">
    <source>
        <dbReference type="SAM" id="Phobius"/>
    </source>
</evidence>
<evidence type="ECO:0000313" key="3">
    <source>
        <dbReference type="EMBL" id="MBL0764164.1"/>
    </source>
</evidence>
<keyword evidence="4" id="KW-1185">Reference proteome</keyword>
<keyword evidence="3" id="KW-0378">Hydrolase</keyword>
<feature type="transmembrane region" description="Helical" evidence="1">
    <location>
        <begin position="7"/>
        <end position="30"/>
    </location>
</feature>
<keyword evidence="1" id="KW-0472">Membrane</keyword>